<evidence type="ECO:0000313" key="2">
    <source>
        <dbReference type="EMBL" id="HIS31152.1"/>
    </source>
</evidence>
<evidence type="ECO:0000259" key="1">
    <source>
        <dbReference type="PROSITE" id="PS50879"/>
    </source>
</evidence>
<dbReference type="Pfam" id="PF00075">
    <property type="entry name" value="RNase_H"/>
    <property type="match status" value="1"/>
</dbReference>
<dbReference type="InterPro" id="IPR036397">
    <property type="entry name" value="RNaseH_sf"/>
</dbReference>
<dbReference type="Gene3D" id="3.30.420.10">
    <property type="entry name" value="Ribonuclease H-like superfamily/Ribonuclease H"/>
    <property type="match status" value="1"/>
</dbReference>
<dbReference type="PROSITE" id="PS50879">
    <property type="entry name" value="RNASE_H_1"/>
    <property type="match status" value="1"/>
</dbReference>
<comment type="caution">
    <text evidence="2">The sequence shown here is derived from an EMBL/GenBank/DDBJ whole genome shotgun (WGS) entry which is preliminary data.</text>
</comment>
<dbReference type="EMBL" id="DVIQ01000030">
    <property type="protein sequence ID" value="HIS31152.1"/>
    <property type="molecule type" value="Genomic_DNA"/>
</dbReference>
<dbReference type="SUPFAM" id="SSF53098">
    <property type="entry name" value="Ribonuclease H-like"/>
    <property type="match status" value="1"/>
</dbReference>
<reference evidence="2" key="1">
    <citation type="submission" date="2020-10" db="EMBL/GenBank/DDBJ databases">
        <authorList>
            <person name="Gilroy R."/>
        </authorList>
    </citation>
    <scope>NUCLEOTIDE SEQUENCE</scope>
    <source>
        <strain evidence="2">CHK190-19873</strain>
    </source>
</reference>
<dbReference type="Proteomes" id="UP000823935">
    <property type="component" value="Unassembled WGS sequence"/>
</dbReference>
<sequence>MKTVNIYLENGGKSPKPCAGWYGYILEYQGQRLYTRKRFARVEGTRQERDLVMLLDAMERCKPCRIRVYTEESYLAGGYERLPHYVNKKWITARGDPVKHKNLWKRILEQSAEKPLEFILGPHGYTEWLRTEIERRKKSDTAG</sequence>
<dbReference type="GO" id="GO:0004523">
    <property type="term" value="F:RNA-DNA hybrid ribonuclease activity"/>
    <property type="evidence" value="ECO:0007669"/>
    <property type="project" value="InterPro"/>
</dbReference>
<organism evidence="2 3">
    <name type="scientific">Candidatus Limivivens intestinipullorum</name>
    <dbReference type="NCBI Taxonomy" id="2840858"/>
    <lineage>
        <taxon>Bacteria</taxon>
        <taxon>Bacillati</taxon>
        <taxon>Bacillota</taxon>
        <taxon>Clostridia</taxon>
        <taxon>Lachnospirales</taxon>
        <taxon>Lachnospiraceae</taxon>
        <taxon>Lachnospiraceae incertae sedis</taxon>
        <taxon>Candidatus Limivivens</taxon>
    </lineage>
</organism>
<protein>
    <recommendedName>
        <fullName evidence="1">RNase H type-1 domain-containing protein</fullName>
    </recommendedName>
</protein>
<dbReference type="InterPro" id="IPR012337">
    <property type="entry name" value="RNaseH-like_sf"/>
</dbReference>
<feature type="domain" description="RNase H type-1" evidence="1">
    <location>
        <begin position="1"/>
        <end position="143"/>
    </location>
</feature>
<proteinExistence type="predicted"/>
<reference evidence="2" key="2">
    <citation type="journal article" date="2021" name="PeerJ">
        <title>Extensive microbial diversity within the chicken gut microbiome revealed by metagenomics and culture.</title>
        <authorList>
            <person name="Gilroy R."/>
            <person name="Ravi A."/>
            <person name="Getino M."/>
            <person name="Pursley I."/>
            <person name="Horton D.L."/>
            <person name="Alikhan N.F."/>
            <person name="Baker D."/>
            <person name="Gharbi K."/>
            <person name="Hall N."/>
            <person name="Watson M."/>
            <person name="Adriaenssens E.M."/>
            <person name="Foster-Nyarko E."/>
            <person name="Jarju S."/>
            <person name="Secka A."/>
            <person name="Antonio M."/>
            <person name="Oren A."/>
            <person name="Chaudhuri R.R."/>
            <person name="La Ragione R."/>
            <person name="Hildebrand F."/>
            <person name="Pallen M.J."/>
        </authorList>
    </citation>
    <scope>NUCLEOTIDE SEQUENCE</scope>
    <source>
        <strain evidence="2">CHK190-19873</strain>
    </source>
</reference>
<name>A0A9D1ERW3_9FIRM</name>
<dbReference type="AlphaFoldDB" id="A0A9D1ERW3"/>
<evidence type="ECO:0000313" key="3">
    <source>
        <dbReference type="Proteomes" id="UP000823935"/>
    </source>
</evidence>
<dbReference type="GO" id="GO:0003676">
    <property type="term" value="F:nucleic acid binding"/>
    <property type="evidence" value="ECO:0007669"/>
    <property type="project" value="InterPro"/>
</dbReference>
<accession>A0A9D1ERW3</accession>
<dbReference type="InterPro" id="IPR002156">
    <property type="entry name" value="RNaseH_domain"/>
</dbReference>
<gene>
    <name evidence="2" type="ORF">IAB44_06355</name>
</gene>